<protein>
    <submittedName>
        <fullName evidence="2">Uncharacterized protein</fullName>
    </submittedName>
</protein>
<evidence type="ECO:0000256" key="1">
    <source>
        <dbReference type="SAM" id="MobiDB-lite"/>
    </source>
</evidence>
<sequence>MKRSFEAVAMSEMQYLQLPLSRGGSLGSASGSVVGGPNDEPPAVLNSIEVSTSHDLSHQLDQHHHQQHQQQQHIVVRPTVSVSISSASGSGSGPIAKVPTGVQPHSVYLTGFGGGSHLMHHQHHHQQQQMLASPPIVDEDVITVPSALLSGEDLDPPPANTPLLPDREEFNTHLINHYPPTSRSIGGEIRQEFADRIISFLKDPRTEQDSAFRLFVRKKQFRILQVPSAGGGMREILVCSRKEGDSNVFKRVATVERFYDILSAYHIQDGIHCGIKKTQTSLGEQYHKIPRSVIELFLKLCPVCAKRLQSYRIFTNSLKEEGLYNKHRQSALKAIEQREQAYLTSISEDACIGSDPISQAGLSDFPVLGGASVLASVTSGSAGTPTKPTLTCLPLPTGVRTSSSGASAAAADSAALAAAVDTPALSMETLRNLSVTHLYPTDVLQQLCGPQHELVLNLEEDVLKTSNPTAVSATHWTVSGGQIAVSVFGYNPKIDGVLYVGSYPLIAETDIVSFIRLIPGLESAMGMPMTLSLTEEELQAMSYVEYQQDNILVVPCFVSALSFSVNRSLREYAPFVGEKVQQFLLSGVPEPEKAFQPGLTQQFCRLSVYMGQMNVHGALNTQELVIVHHYLQLVTSYTQELTQLGSSHDFLPLASTISLLKDLENLLASSPYSEQPLFRLLTDTLLVSLRDIYLKNRRLRTLLSLCAVLHPKFKDSGERHYDQAEVDELIEYLCQQNHLAFCETRQVLIDDQCMTVLVKRPVAEIYAKVKEQLNRALITYREQVCSWRTFWEHKSTTIPHLWRFLQHLLVLPVTAAPPSKLLTTKFQRRLSALQPEQLHAQLRLHFNSKPYGVLPAQ</sequence>
<gene>
    <name evidence="2" type="ORF">BOX15_Mlig012647g1</name>
</gene>
<feature type="region of interest" description="Disordered" evidence="1">
    <location>
        <begin position="55"/>
        <end position="75"/>
    </location>
</feature>
<dbReference type="Proteomes" id="UP000215902">
    <property type="component" value="Unassembled WGS sequence"/>
</dbReference>
<comment type="caution">
    <text evidence="2">The sequence shown here is derived from an EMBL/GenBank/DDBJ whole genome shotgun (WGS) entry which is preliminary data.</text>
</comment>
<dbReference type="OrthoDB" id="10047222at2759"/>
<organism evidence="2 3">
    <name type="scientific">Macrostomum lignano</name>
    <dbReference type="NCBI Taxonomy" id="282301"/>
    <lineage>
        <taxon>Eukaryota</taxon>
        <taxon>Metazoa</taxon>
        <taxon>Spiralia</taxon>
        <taxon>Lophotrochozoa</taxon>
        <taxon>Platyhelminthes</taxon>
        <taxon>Rhabditophora</taxon>
        <taxon>Macrostomorpha</taxon>
        <taxon>Macrostomida</taxon>
        <taxon>Macrostomidae</taxon>
        <taxon>Macrostomum</taxon>
    </lineage>
</organism>
<proteinExistence type="predicted"/>
<keyword evidence="3" id="KW-1185">Reference proteome</keyword>
<name>A0A267GJY2_9PLAT</name>
<accession>A0A267GJY2</accession>
<dbReference type="AlphaFoldDB" id="A0A267GJY2"/>
<dbReference type="STRING" id="282301.A0A267GJY2"/>
<reference evidence="2 3" key="1">
    <citation type="submission" date="2017-06" db="EMBL/GenBank/DDBJ databases">
        <title>A platform for efficient transgenesis in Macrostomum lignano, a flatworm model organism for stem cell research.</title>
        <authorList>
            <person name="Berezikov E."/>
        </authorList>
    </citation>
    <scope>NUCLEOTIDE SEQUENCE [LARGE SCALE GENOMIC DNA]</scope>
    <source>
        <strain evidence="2">DV1</strain>
        <tissue evidence="2">Whole organism</tissue>
    </source>
</reference>
<evidence type="ECO:0000313" key="2">
    <source>
        <dbReference type="EMBL" id="PAA86353.1"/>
    </source>
</evidence>
<feature type="compositionally biased region" description="Basic and acidic residues" evidence="1">
    <location>
        <begin position="55"/>
        <end position="64"/>
    </location>
</feature>
<evidence type="ECO:0000313" key="3">
    <source>
        <dbReference type="Proteomes" id="UP000215902"/>
    </source>
</evidence>
<dbReference type="EMBL" id="NIVC01000283">
    <property type="protein sequence ID" value="PAA86353.1"/>
    <property type="molecule type" value="Genomic_DNA"/>
</dbReference>